<evidence type="ECO:0000313" key="1">
    <source>
        <dbReference type="EMBL" id="SVA99036.1"/>
    </source>
</evidence>
<accession>A0A382ABW8</accession>
<organism evidence="1">
    <name type="scientific">marine metagenome</name>
    <dbReference type="NCBI Taxonomy" id="408172"/>
    <lineage>
        <taxon>unclassified sequences</taxon>
        <taxon>metagenomes</taxon>
        <taxon>ecological metagenomes</taxon>
    </lineage>
</organism>
<protein>
    <submittedName>
        <fullName evidence="1">Uncharacterized protein</fullName>
    </submittedName>
</protein>
<dbReference type="EMBL" id="UINC01024756">
    <property type="protein sequence ID" value="SVA99036.1"/>
    <property type="molecule type" value="Genomic_DNA"/>
</dbReference>
<name>A0A382ABW8_9ZZZZ</name>
<proteinExistence type="predicted"/>
<dbReference type="AlphaFoldDB" id="A0A382ABW8"/>
<reference evidence="1" key="1">
    <citation type="submission" date="2018-05" db="EMBL/GenBank/DDBJ databases">
        <authorList>
            <person name="Lanie J.A."/>
            <person name="Ng W.-L."/>
            <person name="Kazmierczak K.M."/>
            <person name="Andrzejewski T.M."/>
            <person name="Davidsen T.M."/>
            <person name="Wayne K.J."/>
            <person name="Tettelin H."/>
            <person name="Glass J.I."/>
            <person name="Rusch D."/>
            <person name="Podicherti R."/>
            <person name="Tsui H.-C.T."/>
            <person name="Winkler M.E."/>
        </authorList>
    </citation>
    <scope>NUCLEOTIDE SEQUENCE</scope>
</reference>
<gene>
    <name evidence="1" type="ORF">METZ01_LOCUS151890</name>
</gene>
<sequence length="105" mass="12298">MLDFSCVFDILISVMSECTIPQYGEPWHPSRKYDFSECQTKHCQMKAQVEDAVYTWLTTLETDSATCMTYQVSDSGPLWDNDNHDISRLCKMLFEKIDYEYKVSN</sequence>